<protein>
    <submittedName>
        <fullName evidence="1">Uncharacterized protein</fullName>
    </submittedName>
</protein>
<dbReference type="Proteomes" id="UP000501237">
    <property type="component" value="Chromosome"/>
</dbReference>
<organism evidence="1 2">
    <name type="scientific">Metapseudomonas otitidis</name>
    <dbReference type="NCBI Taxonomy" id="319939"/>
    <lineage>
        <taxon>Bacteria</taxon>
        <taxon>Pseudomonadati</taxon>
        <taxon>Pseudomonadota</taxon>
        <taxon>Gammaproteobacteria</taxon>
        <taxon>Pseudomonadales</taxon>
        <taxon>Pseudomonadaceae</taxon>
        <taxon>Metapseudomonas</taxon>
    </lineage>
</organism>
<dbReference type="AlphaFoldDB" id="A0A679GFB6"/>
<proteinExistence type="predicted"/>
<evidence type="ECO:0000313" key="2">
    <source>
        <dbReference type="Proteomes" id="UP000501237"/>
    </source>
</evidence>
<sequence>MAGFAPTAAAIHANRTCRQHLVPARLAALPGSVRADNWVMDGSPLAVVTSSRALPLDTMAGKTITRQNARHR</sequence>
<accession>A0A679GFB6</accession>
<name>A0A679GFB6_9GAMM</name>
<evidence type="ECO:0000313" key="1">
    <source>
        <dbReference type="EMBL" id="BCA29841.1"/>
    </source>
</evidence>
<gene>
    <name evidence="1" type="ORF">PtoMrB4_38180</name>
</gene>
<reference evidence="1 2" key="1">
    <citation type="journal article" date="2020" name="Microbiol. Resour. Announc.">
        <title>Complete genome sequence of Pseudomonas otitidis strain MrB4, isolated from Lake Biwa in Japan.</title>
        <authorList>
            <person name="Miyazaki K."/>
            <person name="Hase E."/>
            <person name="Maruya T."/>
        </authorList>
    </citation>
    <scope>NUCLEOTIDE SEQUENCE [LARGE SCALE GENOMIC DNA]</scope>
    <source>
        <strain evidence="1 2">MrB4</strain>
    </source>
</reference>
<dbReference type="EMBL" id="AP022642">
    <property type="protein sequence ID" value="BCA29841.1"/>
    <property type="molecule type" value="Genomic_DNA"/>
</dbReference>
<dbReference type="KEGG" id="poj:PtoMrB4_38180"/>